<dbReference type="PROSITE" id="PS50011">
    <property type="entry name" value="PROTEIN_KINASE_DOM"/>
    <property type="match status" value="1"/>
</dbReference>
<proteinExistence type="predicted"/>
<feature type="region of interest" description="Disordered" evidence="8">
    <location>
        <begin position="968"/>
        <end position="988"/>
    </location>
</feature>
<sequence>MSGIEILGIAAAVLQIAELGGKLSVKLFTFSRKVKNAHSSISSISKDIAATGAILQQLSSVLKKDEDLRLCSQEAIETARSLVSDCRKIFTDLDEALSTGSLSNKYIASLRDRLRYPFLEPHIDLLQANLERLKSSLVVILNVLIFAEQLRSREAFPILQEQRTLLQILVEDRNNTLKSYQQKQKLIDQKPLPTKLPDASDPISPSMNLNVISTGVHNPSRDSVLGCDRQIESHGKLVESLVEEINDRKHKVNHGVRYRLNQSVMETHWDEWSPLRRLYGDTRIMQCMRNGSELARFWLYEIEKAALTDLHRRSRGRPPLYTPKDEQYSVNPEDPVWPTVTSVRDDADALPQGMTDAKKQRTDRDQYLQGRSKMLDSGDSIEQKTAARSTIDFDKLSISEGRETKTSNYDRITPRSDNNNSAALRWKEKDATSEMQLDFATDQPGEDESDDGLFALSVATKSSSKQSINTMPVEKPELSLQIPHSHGRPVTFDISHRDTTKQFSEAQSLEYSLSTDYGGSLFDRTAWAYRPRARTIAKTLEKWCDFERLEGPSGVVKDIDIPQAPDTPSHPIPDDSKSRLETRETFDTSAQQKETIQSTTNFKSVIEAARDYNSKTEIADESPHGSYCGPNIGKGRHSSVRIHLNLASGRIYVVKQFTSSVKKAFLLDEEQNGSRLAEIENSLRELTSLRHPNIVQYLRCEYFCHPVEVDLEYISGGSIGSCLRGHGKMNESVVKSLVAQVARGLSYLHDEGVIAGNLRADNVLLTFDGQCKISDWGITKPISDLLGINAEDNATDSVFWLAPEVVSSKGDKSCKSDIWSLGCLTLEMFAGNRPWVKEEAIGAIYKLGSLKEGPPIPDDVLMTVSPEALAFIYDCLTIAIEDRPTANLLLQSSPFCVNDASFNWYETDLYRAVRVHDPKYQPGLDDTTESSKATYVVAASINAHTDDSSELFPRLSFASAARGYTNSSPARVDREVKPGRASEHDQPLVDVRRPAEDIEEDVDKLLMQWTTLSEIDLLNAQELYFTKDRYSRKSTDGSHRSRQ</sequence>
<feature type="compositionally biased region" description="Basic and acidic residues" evidence="8">
    <location>
        <begin position="356"/>
        <end position="366"/>
    </location>
</feature>
<dbReference type="Pfam" id="PF00069">
    <property type="entry name" value="Pkinase"/>
    <property type="match status" value="1"/>
</dbReference>
<feature type="domain" description="Protein kinase" evidence="9">
    <location>
        <begin position="626"/>
        <end position="896"/>
    </location>
</feature>
<evidence type="ECO:0000313" key="10">
    <source>
        <dbReference type="EMBL" id="KAK5080961.1"/>
    </source>
</evidence>
<dbReference type="PANTHER" id="PTHR48016">
    <property type="entry name" value="MAP KINASE KINASE KINASE SSK2-RELATED-RELATED"/>
    <property type="match status" value="1"/>
</dbReference>
<feature type="region of interest" description="Disordered" evidence="8">
    <location>
        <begin position="555"/>
        <end position="591"/>
    </location>
</feature>
<dbReference type="InterPro" id="IPR050538">
    <property type="entry name" value="MAP_kinase_kinase_kinase"/>
</dbReference>
<dbReference type="PANTHER" id="PTHR48016:SF48">
    <property type="entry name" value="SERINE_THREONINE-PROTEIN KINASE BCK1_SLK1_SSP31"/>
    <property type="match status" value="1"/>
</dbReference>
<protein>
    <recommendedName>
        <fullName evidence="1">mitogen-activated protein kinase</fullName>
        <ecNumber evidence="1">2.7.11.24</ecNumber>
    </recommendedName>
</protein>
<feature type="compositionally biased region" description="Basic and acidic residues" evidence="8">
    <location>
        <begin position="971"/>
        <end position="988"/>
    </location>
</feature>
<reference evidence="10 11" key="1">
    <citation type="submission" date="2023-08" db="EMBL/GenBank/DDBJ databases">
        <title>Black Yeasts Isolated from many extreme environments.</title>
        <authorList>
            <person name="Coleine C."/>
            <person name="Stajich J.E."/>
            <person name="Selbmann L."/>
        </authorList>
    </citation>
    <scope>NUCLEOTIDE SEQUENCE [LARGE SCALE GENOMIC DNA]</scope>
    <source>
        <strain evidence="10 11">CCFEE 5910</strain>
    </source>
</reference>
<evidence type="ECO:0000256" key="7">
    <source>
        <dbReference type="ARBA" id="ARBA00048130"/>
    </source>
</evidence>
<evidence type="ECO:0000256" key="1">
    <source>
        <dbReference type="ARBA" id="ARBA00012411"/>
    </source>
</evidence>
<dbReference type="Gene3D" id="1.10.510.10">
    <property type="entry name" value="Transferase(Phosphotransferase) domain 1"/>
    <property type="match status" value="1"/>
</dbReference>
<dbReference type="AlphaFoldDB" id="A0AAN7STD1"/>
<keyword evidence="4 10" id="KW-0418">Kinase</keyword>
<dbReference type="GO" id="GO:0004707">
    <property type="term" value="F:MAP kinase activity"/>
    <property type="evidence" value="ECO:0007669"/>
    <property type="project" value="UniProtKB-EC"/>
</dbReference>
<name>A0AAN7STD1_9EURO</name>
<evidence type="ECO:0000313" key="11">
    <source>
        <dbReference type="Proteomes" id="UP001309876"/>
    </source>
</evidence>
<evidence type="ECO:0000256" key="8">
    <source>
        <dbReference type="SAM" id="MobiDB-lite"/>
    </source>
</evidence>
<keyword evidence="2 10" id="KW-0808">Transferase</keyword>
<feature type="region of interest" description="Disordered" evidence="8">
    <location>
        <begin position="314"/>
        <end position="337"/>
    </location>
</feature>
<feature type="region of interest" description="Disordered" evidence="8">
    <location>
        <begin position="405"/>
        <end position="424"/>
    </location>
</feature>
<gene>
    <name evidence="10" type="primary">BCK1_2</name>
    <name evidence="10" type="ORF">LTR05_008278</name>
</gene>
<evidence type="ECO:0000256" key="4">
    <source>
        <dbReference type="ARBA" id="ARBA00022777"/>
    </source>
</evidence>
<comment type="catalytic activity">
    <reaction evidence="6">
        <text>L-threonyl-[protein] + ATP = O-phospho-L-threonyl-[protein] + ADP + H(+)</text>
        <dbReference type="Rhea" id="RHEA:46608"/>
        <dbReference type="Rhea" id="RHEA-COMP:11060"/>
        <dbReference type="Rhea" id="RHEA-COMP:11605"/>
        <dbReference type="ChEBI" id="CHEBI:15378"/>
        <dbReference type="ChEBI" id="CHEBI:30013"/>
        <dbReference type="ChEBI" id="CHEBI:30616"/>
        <dbReference type="ChEBI" id="CHEBI:61977"/>
        <dbReference type="ChEBI" id="CHEBI:456216"/>
        <dbReference type="EC" id="2.7.11.24"/>
    </reaction>
    <physiologicalReaction direction="left-to-right" evidence="6">
        <dbReference type="Rhea" id="RHEA:46609"/>
    </physiologicalReaction>
</comment>
<organism evidence="10 11">
    <name type="scientific">Lithohypha guttulata</name>
    <dbReference type="NCBI Taxonomy" id="1690604"/>
    <lineage>
        <taxon>Eukaryota</taxon>
        <taxon>Fungi</taxon>
        <taxon>Dikarya</taxon>
        <taxon>Ascomycota</taxon>
        <taxon>Pezizomycotina</taxon>
        <taxon>Eurotiomycetes</taxon>
        <taxon>Chaetothyriomycetidae</taxon>
        <taxon>Chaetothyriales</taxon>
        <taxon>Trichomeriaceae</taxon>
        <taxon>Lithohypha</taxon>
    </lineage>
</organism>
<dbReference type="Proteomes" id="UP001309876">
    <property type="component" value="Unassembled WGS sequence"/>
</dbReference>
<feature type="region of interest" description="Disordered" evidence="8">
    <location>
        <begin position="349"/>
        <end position="386"/>
    </location>
</feature>
<evidence type="ECO:0000256" key="3">
    <source>
        <dbReference type="ARBA" id="ARBA00022741"/>
    </source>
</evidence>
<evidence type="ECO:0000259" key="9">
    <source>
        <dbReference type="PROSITE" id="PS50011"/>
    </source>
</evidence>
<comment type="catalytic activity">
    <reaction evidence="7">
        <text>L-seryl-[protein] + ATP = O-phospho-L-seryl-[protein] + ADP + H(+)</text>
        <dbReference type="Rhea" id="RHEA:17989"/>
        <dbReference type="Rhea" id="RHEA-COMP:9863"/>
        <dbReference type="Rhea" id="RHEA-COMP:11604"/>
        <dbReference type="ChEBI" id="CHEBI:15378"/>
        <dbReference type="ChEBI" id="CHEBI:29999"/>
        <dbReference type="ChEBI" id="CHEBI:30616"/>
        <dbReference type="ChEBI" id="CHEBI:83421"/>
        <dbReference type="ChEBI" id="CHEBI:456216"/>
        <dbReference type="EC" id="2.7.11.24"/>
    </reaction>
    <physiologicalReaction direction="left-to-right" evidence="7">
        <dbReference type="Rhea" id="RHEA:17990"/>
    </physiologicalReaction>
</comment>
<feature type="compositionally biased region" description="Polar residues" evidence="8">
    <location>
        <begin position="406"/>
        <end position="422"/>
    </location>
</feature>
<keyword evidence="5" id="KW-0067">ATP-binding</keyword>
<dbReference type="EMBL" id="JAVRRJ010000011">
    <property type="protein sequence ID" value="KAK5080961.1"/>
    <property type="molecule type" value="Genomic_DNA"/>
</dbReference>
<comment type="caution">
    <text evidence="10">The sequence shown here is derived from an EMBL/GenBank/DDBJ whole genome shotgun (WGS) entry which is preliminary data.</text>
</comment>
<evidence type="ECO:0000256" key="5">
    <source>
        <dbReference type="ARBA" id="ARBA00022840"/>
    </source>
</evidence>
<feature type="compositionally biased region" description="Basic and acidic residues" evidence="8">
    <location>
        <begin position="572"/>
        <end position="586"/>
    </location>
</feature>
<keyword evidence="3" id="KW-0547">Nucleotide-binding</keyword>
<dbReference type="SUPFAM" id="SSF56112">
    <property type="entry name" value="Protein kinase-like (PK-like)"/>
    <property type="match status" value="1"/>
</dbReference>
<dbReference type="InterPro" id="IPR011009">
    <property type="entry name" value="Kinase-like_dom_sf"/>
</dbReference>
<dbReference type="EC" id="2.7.11.24" evidence="1"/>
<accession>A0AAN7STD1</accession>
<evidence type="ECO:0000256" key="2">
    <source>
        <dbReference type="ARBA" id="ARBA00022679"/>
    </source>
</evidence>
<keyword evidence="11" id="KW-1185">Reference proteome</keyword>
<evidence type="ECO:0000256" key="6">
    <source>
        <dbReference type="ARBA" id="ARBA00047919"/>
    </source>
</evidence>
<dbReference type="InterPro" id="IPR000719">
    <property type="entry name" value="Prot_kinase_dom"/>
</dbReference>
<dbReference type="GO" id="GO:0005524">
    <property type="term" value="F:ATP binding"/>
    <property type="evidence" value="ECO:0007669"/>
    <property type="project" value="UniProtKB-KW"/>
</dbReference>